<dbReference type="SMART" id="SM00181">
    <property type="entry name" value="EGF"/>
    <property type="match status" value="2"/>
</dbReference>
<feature type="compositionally biased region" description="Basic and acidic residues" evidence="2">
    <location>
        <begin position="413"/>
        <end position="424"/>
    </location>
</feature>
<reference evidence="6 7" key="1">
    <citation type="journal article" date="2017" name="Nat. Ecol. Evol.">
        <title>Scallop genome provides insights into evolution of bilaterian karyotype and development.</title>
        <authorList>
            <person name="Wang S."/>
            <person name="Zhang J."/>
            <person name="Jiao W."/>
            <person name="Li J."/>
            <person name="Xun X."/>
            <person name="Sun Y."/>
            <person name="Guo X."/>
            <person name="Huan P."/>
            <person name="Dong B."/>
            <person name="Zhang L."/>
            <person name="Hu X."/>
            <person name="Sun X."/>
            <person name="Wang J."/>
            <person name="Zhao C."/>
            <person name="Wang Y."/>
            <person name="Wang D."/>
            <person name="Huang X."/>
            <person name="Wang R."/>
            <person name="Lv J."/>
            <person name="Li Y."/>
            <person name="Zhang Z."/>
            <person name="Liu B."/>
            <person name="Lu W."/>
            <person name="Hui Y."/>
            <person name="Liang J."/>
            <person name="Zhou Z."/>
            <person name="Hou R."/>
            <person name="Li X."/>
            <person name="Liu Y."/>
            <person name="Li H."/>
            <person name="Ning X."/>
            <person name="Lin Y."/>
            <person name="Zhao L."/>
            <person name="Xing Q."/>
            <person name="Dou J."/>
            <person name="Li Y."/>
            <person name="Mao J."/>
            <person name="Guo H."/>
            <person name="Dou H."/>
            <person name="Li T."/>
            <person name="Mu C."/>
            <person name="Jiang W."/>
            <person name="Fu Q."/>
            <person name="Fu X."/>
            <person name="Miao Y."/>
            <person name="Liu J."/>
            <person name="Yu Q."/>
            <person name="Li R."/>
            <person name="Liao H."/>
            <person name="Li X."/>
            <person name="Kong Y."/>
            <person name="Jiang Z."/>
            <person name="Chourrout D."/>
            <person name="Li R."/>
            <person name="Bao Z."/>
        </authorList>
    </citation>
    <scope>NUCLEOTIDE SEQUENCE [LARGE SCALE GENOMIC DNA]</scope>
    <source>
        <strain evidence="6 7">PY_sf001</strain>
    </source>
</reference>
<evidence type="ECO:0000256" key="1">
    <source>
        <dbReference type="ARBA" id="ARBA00022536"/>
    </source>
</evidence>
<keyword evidence="1" id="KW-0245">EGF-like domain</keyword>
<dbReference type="InterPro" id="IPR042635">
    <property type="entry name" value="MEGF10/SREC1/2-like"/>
</dbReference>
<gene>
    <name evidence="6" type="ORF">KP79_PYT00514</name>
</gene>
<feature type="domain" description="EGF-like" evidence="5">
    <location>
        <begin position="207"/>
        <end position="218"/>
    </location>
</feature>
<dbReference type="PROSITE" id="PS00022">
    <property type="entry name" value="EGF_1"/>
    <property type="match status" value="1"/>
</dbReference>
<dbReference type="STRING" id="6573.A0A210QWJ4"/>
<proteinExistence type="predicted"/>
<dbReference type="PANTHER" id="PTHR24043:SF8">
    <property type="entry name" value="EGF-LIKE DOMAIN-CONTAINING PROTEIN"/>
    <property type="match status" value="1"/>
</dbReference>
<accession>A0A210QWJ4</accession>
<dbReference type="Gene3D" id="2.170.300.10">
    <property type="entry name" value="Tie2 ligand-binding domain superfamily"/>
    <property type="match status" value="2"/>
</dbReference>
<dbReference type="InterPro" id="IPR000742">
    <property type="entry name" value="EGF"/>
</dbReference>
<evidence type="ECO:0000313" key="6">
    <source>
        <dbReference type="EMBL" id="OWF53091.1"/>
    </source>
</evidence>
<dbReference type="GO" id="GO:0005044">
    <property type="term" value="F:scavenger receptor activity"/>
    <property type="evidence" value="ECO:0007669"/>
    <property type="project" value="InterPro"/>
</dbReference>
<feature type="chain" id="PRO_5012826533" evidence="4">
    <location>
        <begin position="27"/>
        <end position="583"/>
    </location>
</feature>
<evidence type="ECO:0000313" key="7">
    <source>
        <dbReference type="Proteomes" id="UP000242188"/>
    </source>
</evidence>
<dbReference type="EMBL" id="NEDP02001510">
    <property type="protein sequence ID" value="OWF53091.1"/>
    <property type="molecule type" value="Genomic_DNA"/>
</dbReference>
<evidence type="ECO:0000256" key="2">
    <source>
        <dbReference type="SAM" id="MobiDB-lite"/>
    </source>
</evidence>
<dbReference type="Proteomes" id="UP000242188">
    <property type="component" value="Unassembled WGS sequence"/>
</dbReference>
<name>A0A210QWJ4_MIZYE</name>
<evidence type="ECO:0000256" key="3">
    <source>
        <dbReference type="SAM" id="Phobius"/>
    </source>
</evidence>
<dbReference type="SMART" id="SM00180">
    <property type="entry name" value="EGF_Lam"/>
    <property type="match status" value="2"/>
</dbReference>
<comment type="caution">
    <text evidence="6">The sequence shown here is derived from an EMBL/GenBank/DDBJ whole genome shotgun (WGS) entry which is preliminary data.</text>
</comment>
<keyword evidence="4" id="KW-0732">Signal</keyword>
<keyword evidence="3" id="KW-1133">Transmembrane helix</keyword>
<organism evidence="6 7">
    <name type="scientific">Mizuhopecten yessoensis</name>
    <name type="common">Japanese scallop</name>
    <name type="synonym">Patinopecten yessoensis</name>
    <dbReference type="NCBI Taxonomy" id="6573"/>
    <lineage>
        <taxon>Eukaryota</taxon>
        <taxon>Metazoa</taxon>
        <taxon>Spiralia</taxon>
        <taxon>Lophotrochozoa</taxon>
        <taxon>Mollusca</taxon>
        <taxon>Bivalvia</taxon>
        <taxon>Autobranchia</taxon>
        <taxon>Pteriomorphia</taxon>
        <taxon>Pectinida</taxon>
        <taxon>Pectinoidea</taxon>
        <taxon>Pectinidae</taxon>
        <taxon>Mizuhopecten</taxon>
    </lineage>
</organism>
<evidence type="ECO:0000256" key="4">
    <source>
        <dbReference type="SAM" id="SignalP"/>
    </source>
</evidence>
<feature type="region of interest" description="Disordered" evidence="2">
    <location>
        <begin position="131"/>
        <end position="176"/>
    </location>
</feature>
<dbReference type="InterPro" id="IPR002049">
    <property type="entry name" value="LE_dom"/>
</dbReference>
<dbReference type="PROSITE" id="PS51257">
    <property type="entry name" value="PROKAR_LIPOPROTEIN"/>
    <property type="match status" value="1"/>
</dbReference>
<protein>
    <submittedName>
        <fullName evidence="6">Multiple epidermal growth factor-like domains protein 10</fullName>
    </submittedName>
</protein>
<feature type="compositionally biased region" description="Polar residues" evidence="2">
    <location>
        <begin position="132"/>
        <end position="142"/>
    </location>
</feature>
<sequence>MMCGWLRIWAVINMTCILLLTTGSCGYEERDRTGSTLSDILWRNQNEMYQEMENCSDSERFFYSTVFPSGVCNDGVKWIYKQRSNTPTVTCIPGYVLRERSCVKECVAVPDVKKKLPRYLIANSSEEEVTDLGNSTMNGTNTTKERGTDLDGTGENGTNTTTGKETDIDQTGVNDTNTTKDEMENDECIDGCLCENNSTCDKLTGQCTCRDGWRGIECKEECSRGTYGTHCNQNCTCDVTSCHPVDGCICRSQEQNCNIVCPSMTFGSGCSGQCLCLSTGTQDCGVLDGSCTCKPGWTGTFCDQLCPFGRYGEGCKKSCECESNEFCNPINGVCLCWGIIPGLNCTKDEEAPTAFPQSLLHISILVGGGLIILIAVACTIVAWRRKGSQSKSEYKFNKDSTLKIVHADLPPREDVSRYREEPDANMRTQSCRNKRKSRQDGATRQSGVLNLPSRVASKPPSTVLGFQQYSPTEAGSVDIDELTRHSYINLKDEDISSHVQGAGNDYERLVEDEIKSPYQDYEVCVKSDAPYENVPAKKRSILGSLRKLVRKESHPESDRVHLAEDTSAGIRKSSFVTFNKRIS</sequence>
<feature type="compositionally biased region" description="Low complexity" evidence="2">
    <location>
        <begin position="150"/>
        <end position="163"/>
    </location>
</feature>
<keyword evidence="3" id="KW-0812">Transmembrane</keyword>
<feature type="transmembrane region" description="Helical" evidence="3">
    <location>
        <begin position="359"/>
        <end position="383"/>
    </location>
</feature>
<keyword evidence="3" id="KW-0472">Membrane</keyword>
<feature type="region of interest" description="Disordered" evidence="2">
    <location>
        <begin position="413"/>
        <end position="454"/>
    </location>
</feature>
<dbReference type="AlphaFoldDB" id="A0A210QWJ4"/>
<dbReference type="PRINTS" id="PR00011">
    <property type="entry name" value="EGFLAMININ"/>
</dbReference>
<evidence type="ECO:0000259" key="5">
    <source>
        <dbReference type="PROSITE" id="PS00022"/>
    </source>
</evidence>
<keyword evidence="7" id="KW-1185">Reference proteome</keyword>
<dbReference type="CDD" id="cd00055">
    <property type="entry name" value="EGF_Lam"/>
    <property type="match status" value="1"/>
</dbReference>
<feature type="signal peptide" evidence="4">
    <location>
        <begin position="1"/>
        <end position="26"/>
    </location>
</feature>
<dbReference type="PANTHER" id="PTHR24043">
    <property type="entry name" value="SCAVENGER RECEPTOR CLASS F"/>
    <property type="match status" value="1"/>
</dbReference>
<dbReference type="OrthoDB" id="6102325at2759"/>